<keyword evidence="10" id="KW-1185">Reference proteome</keyword>
<feature type="domain" description="Protein kinase" evidence="8">
    <location>
        <begin position="101"/>
        <end position="402"/>
    </location>
</feature>
<dbReference type="PROSITE" id="PS00107">
    <property type="entry name" value="PROTEIN_KINASE_ATP"/>
    <property type="match status" value="1"/>
</dbReference>
<evidence type="ECO:0000256" key="2">
    <source>
        <dbReference type="ARBA" id="ARBA00022741"/>
    </source>
</evidence>
<evidence type="ECO:0000256" key="7">
    <source>
        <dbReference type="PROSITE-ProRule" id="PRU10141"/>
    </source>
</evidence>
<dbReference type="VEuPathDB" id="TriTrypDB:TEOVI_000234400"/>
<comment type="similarity">
    <text evidence="5">Belongs to the protein kinase superfamily. STE Ser/Thr protein kinase family. MAP kinase kinase subfamily.</text>
</comment>
<evidence type="ECO:0000313" key="9">
    <source>
        <dbReference type="EMBL" id="SCU70770.1"/>
    </source>
</evidence>
<dbReference type="InterPro" id="IPR011009">
    <property type="entry name" value="Kinase-like_dom_sf"/>
</dbReference>
<dbReference type="InterPro" id="IPR000719">
    <property type="entry name" value="Prot_kinase_dom"/>
</dbReference>
<dbReference type="GO" id="GO:0005524">
    <property type="term" value="F:ATP binding"/>
    <property type="evidence" value="ECO:0007669"/>
    <property type="project" value="UniProtKB-UniRule"/>
</dbReference>
<dbReference type="Pfam" id="PF00069">
    <property type="entry name" value="Pkinase"/>
    <property type="match status" value="1"/>
</dbReference>
<keyword evidence="1 9" id="KW-0808">Transferase</keyword>
<dbReference type="RefSeq" id="XP_067081533.1">
    <property type="nucleotide sequence ID" value="XM_067225432.1"/>
</dbReference>
<keyword evidence="3 9" id="KW-0418">Kinase</keyword>
<evidence type="ECO:0000256" key="3">
    <source>
        <dbReference type="ARBA" id="ARBA00022777"/>
    </source>
</evidence>
<evidence type="ECO:0000259" key="8">
    <source>
        <dbReference type="PROSITE" id="PS50011"/>
    </source>
</evidence>
<comment type="caution">
    <text evidence="9">The sequence shown here is derived from an EMBL/GenBank/DDBJ whole genome shotgun (WGS) entry which is preliminary data.</text>
</comment>
<evidence type="ECO:0000256" key="6">
    <source>
        <dbReference type="ARBA" id="ARBA00038999"/>
    </source>
</evidence>
<dbReference type="Gene3D" id="1.10.510.10">
    <property type="entry name" value="Transferase(Phosphotransferase) domain 1"/>
    <property type="match status" value="1"/>
</dbReference>
<dbReference type="EC" id="2.7.12.2" evidence="6"/>
<keyword evidence="2 7" id="KW-0547">Nucleotide-binding</keyword>
<dbReference type="SMART" id="SM00220">
    <property type="entry name" value="S_TKc"/>
    <property type="match status" value="1"/>
</dbReference>
<dbReference type="GeneID" id="92376284"/>
<evidence type="ECO:0000256" key="4">
    <source>
        <dbReference type="ARBA" id="ARBA00022840"/>
    </source>
</evidence>
<evidence type="ECO:0000313" key="10">
    <source>
        <dbReference type="Proteomes" id="UP000195570"/>
    </source>
</evidence>
<dbReference type="Proteomes" id="UP000195570">
    <property type="component" value="Unassembled WGS sequence"/>
</dbReference>
<protein>
    <recommendedName>
        <fullName evidence="6">mitogen-activated protein kinase kinase</fullName>
        <ecNumber evidence="6">2.7.12.2</ecNumber>
    </recommendedName>
</protein>
<dbReference type="PANTHER" id="PTHR48013">
    <property type="entry name" value="DUAL SPECIFICITY MITOGEN-ACTIVATED PROTEIN KINASE KINASE 5-RELATED"/>
    <property type="match status" value="1"/>
</dbReference>
<reference evidence="9" key="1">
    <citation type="submission" date="2016-09" db="EMBL/GenBank/DDBJ databases">
        <authorList>
            <person name="Hebert L."/>
            <person name="Moumen B."/>
        </authorList>
    </citation>
    <scope>NUCLEOTIDE SEQUENCE [LARGE SCALE GENOMIC DNA]</scope>
    <source>
        <strain evidence="9">OVI</strain>
    </source>
</reference>
<dbReference type="SUPFAM" id="SSF56112">
    <property type="entry name" value="Protein kinase-like (PK-like)"/>
    <property type="match status" value="1"/>
</dbReference>
<gene>
    <name evidence="9" type="ORF">TEOVI_000234400</name>
</gene>
<dbReference type="PANTHER" id="PTHR48013:SF18">
    <property type="entry name" value="KINASE, PUTATIVE-RELATED"/>
    <property type="match status" value="1"/>
</dbReference>
<evidence type="ECO:0000256" key="5">
    <source>
        <dbReference type="ARBA" id="ARBA00038035"/>
    </source>
</evidence>
<dbReference type="AlphaFoldDB" id="A0A1G4IF97"/>
<evidence type="ECO:0000256" key="1">
    <source>
        <dbReference type="ARBA" id="ARBA00022679"/>
    </source>
</evidence>
<keyword evidence="4 7" id="KW-0067">ATP-binding</keyword>
<dbReference type="EMBL" id="CZPT02001525">
    <property type="protein sequence ID" value="SCU70770.1"/>
    <property type="molecule type" value="Genomic_DNA"/>
</dbReference>
<name>A0A1G4IF97_TRYEQ</name>
<proteinExistence type="inferred from homology"/>
<dbReference type="PROSITE" id="PS50011">
    <property type="entry name" value="PROTEIN_KINASE_DOM"/>
    <property type="match status" value="1"/>
</dbReference>
<organism evidence="9 10">
    <name type="scientific">Trypanosoma equiperdum</name>
    <dbReference type="NCBI Taxonomy" id="5694"/>
    <lineage>
        <taxon>Eukaryota</taxon>
        <taxon>Discoba</taxon>
        <taxon>Euglenozoa</taxon>
        <taxon>Kinetoplastea</taxon>
        <taxon>Metakinetoplastina</taxon>
        <taxon>Trypanosomatida</taxon>
        <taxon>Trypanosomatidae</taxon>
        <taxon>Trypanosoma</taxon>
    </lineage>
</organism>
<sequence length="407" mass="45244">MERDDDATGFVELERRLQEVKARLLELPQACAEPPEGVCELPQERVDAHPTGAEEGAQDEEESLFPLFKVEEVKVTTPSETPETSVAAFEFRDESQLVVVKHQFKLLGKGANSVVYLGTISRPTDGWKEHHVAVKATRLQLTRAEEIDRLIAIVRLWRSIAHPGFVRCYYTGLFPANGTKDGRIDMYAALELASGGTLDALLKRRERLNDSVVRTVLLDVLRTLQYMHDVVGAVHNDVKPQNILLFGGAGAGEVRYKLSDVDCMCPCLRCLEGSGLEEWKTVKKEGVGRREGIYGTAPYMSPESCRGIPFLYTNDIWSVGVLTYQLSTGRLPWTPLELQIPSMILHGYRQSSSNSFGPVLDEFDQGSGQSYSDKLKDFVTLCLLKNSTERPTAAELLQHPFLSGANA</sequence>
<accession>A0A1G4IF97</accession>
<dbReference type="InterPro" id="IPR017441">
    <property type="entry name" value="Protein_kinase_ATP_BS"/>
</dbReference>
<feature type="binding site" evidence="7">
    <location>
        <position position="135"/>
    </location>
    <ligand>
        <name>ATP</name>
        <dbReference type="ChEBI" id="CHEBI:30616"/>
    </ligand>
</feature>
<dbReference type="GO" id="GO:0004708">
    <property type="term" value="F:MAP kinase kinase activity"/>
    <property type="evidence" value="ECO:0007669"/>
    <property type="project" value="UniProtKB-EC"/>
</dbReference>